<proteinExistence type="predicted"/>
<dbReference type="SUPFAM" id="SSF51182">
    <property type="entry name" value="RmlC-like cupins"/>
    <property type="match status" value="1"/>
</dbReference>
<dbReference type="InterPro" id="IPR013096">
    <property type="entry name" value="Cupin_2"/>
</dbReference>
<evidence type="ECO:0000259" key="1">
    <source>
        <dbReference type="Pfam" id="PF07883"/>
    </source>
</evidence>
<dbReference type="HOGENOM" id="CLU_117516_1_0_7"/>
<gene>
    <name evidence="2" type="ORF">ETSY2_08430</name>
</gene>
<keyword evidence="3" id="KW-1185">Reference proteome</keyword>
<dbReference type="AlphaFoldDB" id="W4ME69"/>
<protein>
    <recommendedName>
        <fullName evidence="1">Cupin type-2 domain-containing protein</fullName>
    </recommendedName>
</protein>
<sequence>MSTTVNTAEKSAMKLRHATEDNAPYVPGRREFFKYRDLGVTDATNGEMRAQVMSAVTGMTEPTGWHYHVCEGQFVYVLKGWVNLEFETGEKLHIKAGESLFIPGNMRHNETSTSDDLEVLEVSVPAEMGTVACDPPEGL</sequence>
<evidence type="ECO:0000313" key="2">
    <source>
        <dbReference type="EMBL" id="ETX07917.1"/>
    </source>
</evidence>
<dbReference type="InterPro" id="IPR014710">
    <property type="entry name" value="RmlC-like_jellyroll"/>
</dbReference>
<dbReference type="Pfam" id="PF07883">
    <property type="entry name" value="Cupin_2"/>
    <property type="match status" value="1"/>
</dbReference>
<feature type="domain" description="Cupin type-2" evidence="1">
    <location>
        <begin position="63"/>
        <end position="120"/>
    </location>
</feature>
<name>W4ME69_9BACT</name>
<comment type="caution">
    <text evidence="2">The sequence shown here is derived from an EMBL/GenBank/DDBJ whole genome shotgun (WGS) entry which is preliminary data.</text>
</comment>
<dbReference type="Gene3D" id="2.60.120.10">
    <property type="entry name" value="Jelly Rolls"/>
    <property type="match status" value="1"/>
</dbReference>
<accession>W4ME69</accession>
<reference evidence="2 3" key="1">
    <citation type="journal article" date="2014" name="Nature">
        <title>An environmental bacterial taxon with a large and distinct metabolic repertoire.</title>
        <authorList>
            <person name="Wilson M.C."/>
            <person name="Mori T."/>
            <person name="Ruckert C."/>
            <person name="Uria A.R."/>
            <person name="Helf M.J."/>
            <person name="Takada K."/>
            <person name="Gernert C."/>
            <person name="Steffens U.A."/>
            <person name="Heycke N."/>
            <person name="Schmitt S."/>
            <person name="Rinke C."/>
            <person name="Helfrich E.J."/>
            <person name="Brachmann A.O."/>
            <person name="Gurgui C."/>
            <person name="Wakimoto T."/>
            <person name="Kracht M."/>
            <person name="Crusemann M."/>
            <person name="Hentschel U."/>
            <person name="Abe I."/>
            <person name="Matsunaga S."/>
            <person name="Kalinowski J."/>
            <person name="Takeyama H."/>
            <person name="Piel J."/>
        </authorList>
    </citation>
    <scope>NUCLEOTIDE SEQUENCE [LARGE SCALE GENOMIC DNA]</scope>
    <source>
        <strain evidence="3">TSY2</strain>
    </source>
</reference>
<evidence type="ECO:0000313" key="3">
    <source>
        <dbReference type="Proteomes" id="UP000019140"/>
    </source>
</evidence>
<dbReference type="EMBL" id="AZHX01000341">
    <property type="protein sequence ID" value="ETX07917.1"/>
    <property type="molecule type" value="Genomic_DNA"/>
</dbReference>
<dbReference type="InterPro" id="IPR011051">
    <property type="entry name" value="RmlC_Cupin_sf"/>
</dbReference>
<dbReference type="CDD" id="cd06980">
    <property type="entry name" value="cupin_bxe_c0505"/>
    <property type="match status" value="1"/>
</dbReference>
<organism evidence="2 3">
    <name type="scientific">Candidatus Entotheonella gemina</name>
    <dbReference type="NCBI Taxonomy" id="1429439"/>
    <lineage>
        <taxon>Bacteria</taxon>
        <taxon>Pseudomonadati</taxon>
        <taxon>Nitrospinota/Tectimicrobiota group</taxon>
        <taxon>Candidatus Tectimicrobiota</taxon>
        <taxon>Candidatus Entotheonellia</taxon>
        <taxon>Candidatus Entotheonellales</taxon>
        <taxon>Candidatus Entotheonellaceae</taxon>
        <taxon>Candidatus Entotheonella</taxon>
    </lineage>
</organism>
<dbReference type="Proteomes" id="UP000019140">
    <property type="component" value="Unassembled WGS sequence"/>
</dbReference>